<dbReference type="PANTHER" id="PTHR10291:SF0">
    <property type="entry name" value="DEHYDRODOLICHYL DIPHOSPHATE SYNTHASE 2"/>
    <property type="match status" value="1"/>
</dbReference>
<dbReference type="EMBL" id="SNRY01000463">
    <property type="protein sequence ID" value="KAA6340387.1"/>
    <property type="molecule type" value="Genomic_DNA"/>
</dbReference>
<gene>
    <name evidence="3" type="ORF">EZS27_011728</name>
</gene>
<dbReference type="EC" id="2.5.1.31" evidence="3"/>
<dbReference type="GO" id="GO:0008834">
    <property type="term" value="F:ditrans,polycis-undecaprenyl-diphosphate synthase [(2E,6E)-farnesyl-diphosphate specific] activity"/>
    <property type="evidence" value="ECO:0007669"/>
    <property type="project" value="UniProtKB-EC"/>
</dbReference>
<dbReference type="AlphaFoldDB" id="A0A5J4S2F3"/>
<reference evidence="3" key="1">
    <citation type="submission" date="2019-03" db="EMBL/GenBank/DDBJ databases">
        <title>Single cell metagenomics reveals metabolic interactions within the superorganism composed of flagellate Streblomastix strix and complex community of Bacteroidetes bacteria on its surface.</title>
        <authorList>
            <person name="Treitli S.C."/>
            <person name="Kolisko M."/>
            <person name="Husnik F."/>
            <person name="Keeling P."/>
            <person name="Hampl V."/>
        </authorList>
    </citation>
    <scope>NUCLEOTIDE SEQUENCE</scope>
    <source>
        <strain evidence="3">STM</strain>
    </source>
</reference>
<proteinExistence type="inferred from homology"/>
<dbReference type="InterPro" id="IPR036424">
    <property type="entry name" value="UPP_synth-like_sf"/>
</dbReference>
<accession>A0A5J4S2F3</accession>
<dbReference type="InterPro" id="IPR001441">
    <property type="entry name" value="UPP_synth-like"/>
</dbReference>
<evidence type="ECO:0000313" key="3">
    <source>
        <dbReference type="EMBL" id="KAA6340387.1"/>
    </source>
</evidence>
<dbReference type="FunFam" id="3.40.1180.10:FF:000001">
    <property type="entry name" value="(2E,6E)-farnesyl-diphosphate-specific ditrans,polycis-undecaprenyl-diphosphate synthase"/>
    <property type="match status" value="1"/>
</dbReference>
<dbReference type="Pfam" id="PF01255">
    <property type="entry name" value="Prenyltransf"/>
    <property type="match status" value="1"/>
</dbReference>
<dbReference type="PANTHER" id="PTHR10291">
    <property type="entry name" value="DEHYDRODOLICHYL DIPHOSPHATE SYNTHASE FAMILY MEMBER"/>
    <property type="match status" value="1"/>
</dbReference>
<dbReference type="GO" id="GO:0016094">
    <property type="term" value="P:polyprenol biosynthetic process"/>
    <property type="evidence" value="ECO:0007669"/>
    <property type="project" value="TreeGrafter"/>
</dbReference>
<dbReference type="InterPro" id="IPR018520">
    <property type="entry name" value="UPP_synth-like_CS"/>
</dbReference>
<evidence type="ECO:0000256" key="2">
    <source>
        <dbReference type="ARBA" id="ARBA00022679"/>
    </source>
</evidence>
<comment type="cofactor">
    <cofactor evidence="1">
        <name>Mg(2+)</name>
        <dbReference type="ChEBI" id="CHEBI:18420"/>
    </cofactor>
</comment>
<dbReference type="Gene3D" id="3.40.1180.10">
    <property type="entry name" value="Decaprenyl diphosphate synthase-like"/>
    <property type="match status" value="1"/>
</dbReference>
<protein>
    <submittedName>
        <fullName evidence="3">Ditrans polycis-undecaprenyl-diphosphate synthase</fullName>
        <ecNumber evidence="3">2.5.1.31</ecNumber>
    </submittedName>
</protein>
<dbReference type="NCBIfam" id="TIGR00055">
    <property type="entry name" value="uppS"/>
    <property type="match status" value="1"/>
</dbReference>
<dbReference type="CDD" id="cd00475">
    <property type="entry name" value="Cis_IPPS"/>
    <property type="match status" value="1"/>
</dbReference>
<dbReference type="SUPFAM" id="SSF64005">
    <property type="entry name" value="Undecaprenyl diphosphate synthase"/>
    <property type="match status" value="1"/>
</dbReference>
<sequence length="239" mass="28021">MFLRKEINNTPKHIGIIIDGNGRWARQRGETRSYGHQKGAKQLYSIVELSVQLAIEYLTVYVFSKENWQRPKDEVGSLMNLFEKGLDMDNLLIKNNIRLLIVGDLRGLPTSVGEHLTKCIQRTQTNTGMTLCLALNYSSRLEIVHATKQLAEKVSNKIIRINDISEQLISKYLYTYPMPDIDFLIRTGGEYRLSNFMLWQCSYAELYFCKTLWPDFKEKDYLKAIYEYQKRDRRFGKIK</sequence>
<dbReference type="HAMAP" id="MF_01139">
    <property type="entry name" value="ISPT"/>
    <property type="match status" value="1"/>
</dbReference>
<organism evidence="3">
    <name type="scientific">termite gut metagenome</name>
    <dbReference type="NCBI Taxonomy" id="433724"/>
    <lineage>
        <taxon>unclassified sequences</taxon>
        <taxon>metagenomes</taxon>
        <taxon>organismal metagenomes</taxon>
    </lineage>
</organism>
<evidence type="ECO:0000256" key="1">
    <source>
        <dbReference type="ARBA" id="ARBA00001946"/>
    </source>
</evidence>
<dbReference type="PROSITE" id="PS01066">
    <property type="entry name" value="UPP_SYNTHASE"/>
    <property type="match status" value="1"/>
</dbReference>
<name>A0A5J4S2F3_9ZZZZ</name>
<keyword evidence="2 3" id="KW-0808">Transferase</keyword>
<comment type="caution">
    <text evidence="3">The sequence shown here is derived from an EMBL/GenBank/DDBJ whole genome shotgun (WGS) entry which is preliminary data.</text>
</comment>